<proteinExistence type="predicted"/>
<dbReference type="AlphaFoldDB" id="A0A0V0ZIH6"/>
<evidence type="ECO:0000313" key="2">
    <source>
        <dbReference type="Proteomes" id="UP000054783"/>
    </source>
</evidence>
<dbReference type="EMBL" id="JYDQ01000175">
    <property type="protein sequence ID" value="KRY12060.1"/>
    <property type="molecule type" value="Genomic_DNA"/>
</dbReference>
<gene>
    <name evidence="1" type="ORF">T12_12163</name>
</gene>
<reference evidence="1 2" key="1">
    <citation type="submission" date="2015-01" db="EMBL/GenBank/DDBJ databases">
        <title>Evolution of Trichinella species and genotypes.</title>
        <authorList>
            <person name="Korhonen P.K."/>
            <person name="Edoardo P."/>
            <person name="Giuseppe L.R."/>
            <person name="Gasser R.B."/>
        </authorList>
    </citation>
    <scope>NUCLEOTIDE SEQUENCE [LARGE SCALE GENOMIC DNA]</scope>
    <source>
        <strain evidence="1">ISS2496</strain>
    </source>
</reference>
<organism evidence="1 2">
    <name type="scientific">Trichinella patagoniensis</name>
    <dbReference type="NCBI Taxonomy" id="990121"/>
    <lineage>
        <taxon>Eukaryota</taxon>
        <taxon>Metazoa</taxon>
        <taxon>Ecdysozoa</taxon>
        <taxon>Nematoda</taxon>
        <taxon>Enoplea</taxon>
        <taxon>Dorylaimia</taxon>
        <taxon>Trichinellida</taxon>
        <taxon>Trichinellidae</taxon>
        <taxon>Trichinella</taxon>
    </lineage>
</organism>
<keyword evidence="2" id="KW-1185">Reference proteome</keyword>
<dbReference type="Proteomes" id="UP000054783">
    <property type="component" value="Unassembled WGS sequence"/>
</dbReference>
<name>A0A0V0ZIH6_9BILA</name>
<protein>
    <submittedName>
        <fullName evidence="1">Uncharacterized protein</fullName>
    </submittedName>
</protein>
<sequence>MHEAFLKKRNEMKKGQIFIFSLVTLTNGQRKHSMQNVSIRIEMNEFYEFMEIEMGKKMTRRQSKDG</sequence>
<accession>A0A0V0ZIH6</accession>
<evidence type="ECO:0000313" key="1">
    <source>
        <dbReference type="EMBL" id="KRY12060.1"/>
    </source>
</evidence>
<comment type="caution">
    <text evidence="1">The sequence shown here is derived from an EMBL/GenBank/DDBJ whole genome shotgun (WGS) entry which is preliminary data.</text>
</comment>